<accession>A0A9N9LD34</accession>
<evidence type="ECO:0000259" key="8">
    <source>
        <dbReference type="Pfam" id="PF20684"/>
    </source>
</evidence>
<feature type="transmembrane region" description="Helical" evidence="7">
    <location>
        <begin position="105"/>
        <end position="127"/>
    </location>
</feature>
<feature type="compositionally biased region" description="Polar residues" evidence="6">
    <location>
        <begin position="317"/>
        <end position="337"/>
    </location>
</feature>
<name>A0A9N9LD34_9HELO</name>
<feature type="region of interest" description="Disordered" evidence="6">
    <location>
        <begin position="317"/>
        <end position="357"/>
    </location>
</feature>
<dbReference type="Proteomes" id="UP000701801">
    <property type="component" value="Unassembled WGS sequence"/>
</dbReference>
<feature type="transmembrane region" description="Helical" evidence="7">
    <location>
        <begin position="26"/>
        <end position="45"/>
    </location>
</feature>
<feature type="domain" description="Rhodopsin" evidence="8">
    <location>
        <begin position="41"/>
        <end position="280"/>
    </location>
</feature>
<evidence type="ECO:0000256" key="7">
    <source>
        <dbReference type="SAM" id="Phobius"/>
    </source>
</evidence>
<comment type="subcellular location">
    <subcellularLocation>
        <location evidence="1">Membrane</location>
        <topology evidence="1">Multi-pass membrane protein</topology>
    </subcellularLocation>
</comment>
<gene>
    <name evidence="9" type="ORF">HYALB_00005434</name>
</gene>
<feature type="transmembrane region" description="Helical" evidence="7">
    <location>
        <begin position="256"/>
        <end position="275"/>
    </location>
</feature>
<feature type="transmembrane region" description="Helical" evidence="7">
    <location>
        <begin position="216"/>
        <end position="236"/>
    </location>
</feature>
<evidence type="ECO:0000256" key="5">
    <source>
        <dbReference type="ARBA" id="ARBA00038359"/>
    </source>
</evidence>
<dbReference type="InterPro" id="IPR049326">
    <property type="entry name" value="Rhodopsin_dom_fungi"/>
</dbReference>
<feature type="transmembrane region" description="Helical" evidence="7">
    <location>
        <begin position="57"/>
        <end position="82"/>
    </location>
</feature>
<dbReference type="EMBL" id="CAJVRM010000021">
    <property type="protein sequence ID" value="CAG8971538.1"/>
    <property type="molecule type" value="Genomic_DNA"/>
</dbReference>
<dbReference type="GO" id="GO:0016020">
    <property type="term" value="C:membrane"/>
    <property type="evidence" value="ECO:0007669"/>
    <property type="project" value="UniProtKB-SubCell"/>
</dbReference>
<evidence type="ECO:0000256" key="4">
    <source>
        <dbReference type="ARBA" id="ARBA00023136"/>
    </source>
</evidence>
<sequence length="357" mass="39256">MDSFPPAEAAYEMAHLSDNRGYQQTVPIAIFGVFAFLCVLLRPVARRSTGIPLGLDDWLIIVSMVFAIALVVATCMTTKFGVGRHLLAVIMDNPGDLVNFGKVNFALQVAYPGTLGFAKLSILALYVRIFRVAGDPFMFAVWATATWIILWMIGVYLVVLLGCMPLHTYWTATCRPTYPTSVTTGVLNIVSDIAVLVLPQAQVWGLQMPMRRRAGLSVIFLLGVLATVMSIARIPILKMGNAGGSVDITYNLIRTYVFTVLEPMIAIICACLPVLQGLFVKGYTTGFGFSSIWSLLQIKTTKTQDSKDSWRKISKEGTNATQWQKTTSQKSLQQDQNSMERGEYELGNMSAISARAN</sequence>
<dbReference type="OrthoDB" id="5391602at2759"/>
<keyword evidence="3 7" id="KW-1133">Transmembrane helix</keyword>
<evidence type="ECO:0000256" key="3">
    <source>
        <dbReference type="ARBA" id="ARBA00022989"/>
    </source>
</evidence>
<dbReference type="InterPro" id="IPR052337">
    <property type="entry name" value="SAT4-like"/>
</dbReference>
<reference evidence="9" key="1">
    <citation type="submission" date="2021-07" db="EMBL/GenBank/DDBJ databases">
        <authorList>
            <person name="Durling M."/>
        </authorList>
    </citation>
    <scope>NUCLEOTIDE SEQUENCE</scope>
</reference>
<comment type="caution">
    <text evidence="9">The sequence shown here is derived from an EMBL/GenBank/DDBJ whole genome shotgun (WGS) entry which is preliminary data.</text>
</comment>
<organism evidence="9 10">
    <name type="scientific">Hymenoscyphus albidus</name>
    <dbReference type="NCBI Taxonomy" id="595503"/>
    <lineage>
        <taxon>Eukaryota</taxon>
        <taxon>Fungi</taxon>
        <taxon>Dikarya</taxon>
        <taxon>Ascomycota</taxon>
        <taxon>Pezizomycotina</taxon>
        <taxon>Leotiomycetes</taxon>
        <taxon>Helotiales</taxon>
        <taxon>Helotiaceae</taxon>
        <taxon>Hymenoscyphus</taxon>
    </lineage>
</organism>
<keyword evidence="10" id="KW-1185">Reference proteome</keyword>
<dbReference type="AlphaFoldDB" id="A0A9N9LD34"/>
<evidence type="ECO:0000313" key="10">
    <source>
        <dbReference type="Proteomes" id="UP000701801"/>
    </source>
</evidence>
<evidence type="ECO:0000256" key="1">
    <source>
        <dbReference type="ARBA" id="ARBA00004141"/>
    </source>
</evidence>
<dbReference type="Pfam" id="PF20684">
    <property type="entry name" value="Fung_rhodopsin"/>
    <property type="match status" value="1"/>
</dbReference>
<evidence type="ECO:0000256" key="2">
    <source>
        <dbReference type="ARBA" id="ARBA00022692"/>
    </source>
</evidence>
<protein>
    <recommendedName>
        <fullName evidence="8">Rhodopsin domain-containing protein</fullName>
    </recommendedName>
</protein>
<evidence type="ECO:0000313" key="9">
    <source>
        <dbReference type="EMBL" id="CAG8971538.1"/>
    </source>
</evidence>
<dbReference type="PANTHER" id="PTHR33048">
    <property type="entry name" value="PTH11-LIKE INTEGRAL MEMBRANE PROTEIN (AFU_ORTHOLOGUE AFUA_5G11245)"/>
    <property type="match status" value="1"/>
</dbReference>
<proteinExistence type="inferred from homology"/>
<keyword evidence="2 7" id="KW-0812">Transmembrane</keyword>
<feature type="transmembrane region" description="Helical" evidence="7">
    <location>
        <begin position="182"/>
        <end position="204"/>
    </location>
</feature>
<feature type="transmembrane region" description="Helical" evidence="7">
    <location>
        <begin position="139"/>
        <end position="162"/>
    </location>
</feature>
<comment type="similarity">
    <text evidence="5">Belongs to the SAT4 family.</text>
</comment>
<evidence type="ECO:0000256" key="6">
    <source>
        <dbReference type="SAM" id="MobiDB-lite"/>
    </source>
</evidence>
<keyword evidence="4 7" id="KW-0472">Membrane</keyword>
<dbReference type="PANTHER" id="PTHR33048:SF57">
    <property type="entry name" value="INTEGRAL MEMBRANE PROTEIN-RELATED"/>
    <property type="match status" value="1"/>
</dbReference>